<dbReference type="Gene3D" id="1.10.150.130">
    <property type="match status" value="1"/>
</dbReference>
<dbReference type="EMBL" id="JAQNSG010000013">
    <property type="protein sequence ID" value="MDC1881268.1"/>
    <property type="molecule type" value="Genomic_DNA"/>
</dbReference>
<evidence type="ECO:0000259" key="3">
    <source>
        <dbReference type="Pfam" id="PF00589"/>
    </source>
</evidence>
<dbReference type="Proteomes" id="UP001213309">
    <property type="component" value="Unassembled WGS sequence"/>
</dbReference>
<organism evidence="4 5">
    <name type="scientific">Bacteroides uniformis</name>
    <dbReference type="NCBI Taxonomy" id="820"/>
    <lineage>
        <taxon>Bacteria</taxon>
        <taxon>Pseudomonadati</taxon>
        <taxon>Bacteroidota</taxon>
        <taxon>Bacteroidia</taxon>
        <taxon>Bacteroidales</taxon>
        <taxon>Bacteroidaceae</taxon>
        <taxon>Bacteroides</taxon>
    </lineage>
</organism>
<dbReference type="GO" id="GO:0006310">
    <property type="term" value="P:DNA recombination"/>
    <property type="evidence" value="ECO:0007669"/>
    <property type="project" value="UniProtKB-KW"/>
</dbReference>
<feature type="domain" description="Tyr recombinase" evidence="3">
    <location>
        <begin position="263"/>
        <end position="437"/>
    </location>
</feature>
<dbReference type="GO" id="GO:0003677">
    <property type="term" value="F:DNA binding"/>
    <property type="evidence" value="ECO:0007669"/>
    <property type="project" value="UniProtKB-KW"/>
</dbReference>
<evidence type="ECO:0000256" key="2">
    <source>
        <dbReference type="ARBA" id="ARBA00023172"/>
    </source>
</evidence>
<evidence type="ECO:0000313" key="4">
    <source>
        <dbReference type="EMBL" id="MDC1881268.1"/>
    </source>
</evidence>
<dbReference type="InterPro" id="IPR010998">
    <property type="entry name" value="Integrase_recombinase_N"/>
</dbReference>
<dbReference type="AlphaFoldDB" id="A0AAW6GTG5"/>
<dbReference type="Pfam" id="PF00589">
    <property type="entry name" value="Phage_integrase"/>
    <property type="match status" value="1"/>
</dbReference>
<dbReference type="InterPro" id="IPR011010">
    <property type="entry name" value="DNA_brk_join_enz"/>
</dbReference>
<dbReference type="Gene3D" id="1.10.443.10">
    <property type="entry name" value="Intergrase catalytic core"/>
    <property type="match status" value="1"/>
</dbReference>
<reference evidence="4" key="1">
    <citation type="submission" date="2022-10" db="EMBL/GenBank/DDBJ databases">
        <title>Human gut microbiome strain richness.</title>
        <authorList>
            <person name="Chen-Liaw A."/>
        </authorList>
    </citation>
    <scope>NUCLEOTIDE SEQUENCE</scope>
    <source>
        <strain evidence="4">1001713st2_A4_1001713B170214_170313</strain>
    </source>
</reference>
<dbReference type="InterPro" id="IPR013762">
    <property type="entry name" value="Integrase-like_cat_sf"/>
</dbReference>
<proteinExistence type="predicted"/>
<dbReference type="InterPro" id="IPR002104">
    <property type="entry name" value="Integrase_catalytic"/>
</dbReference>
<keyword evidence="1" id="KW-0238">DNA-binding</keyword>
<protein>
    <submittedName>
        <fullName evidence="4">Tyrosine-type recombinase/integrase</fullName>
    </submittedName>
</protein>
<name>A0AAW6GTG5_BACUN</name>
<accession>A0AAW6GTG5</accession>
<dbReference type="GO" id="GO:0015074">
    <property type="term" value="P:DNA integration"/>
    <property type="evidence" value="ECO:0007669"/>
    <property type="project" value="InterPro"/>
</dbReference>
<evidence type="ECO:0000313" key="5">
    <source>
        <dbReference type="Proteomes" id="UP001213309"/>
    </source>
</evidence>
<dbReference type="SUPFAM" id="SSF56349">
    <property type="entry name" value="DNA breaking-rejoining enzymes"/>
    <property type="match status" value="1"/>
</dbReference>
<sequence length="631" mass="73357">MAHSETSNNGSIKKAETMVSNNEIKQCFVQEITPYYNLVKPKGTKPTMVYFIVRIKKEQVRISTRCKVYPNQWEKNKAKVSKLLPKLESDNNMILNNQIKIYNQRFDEYKYLVNCGQIEMNKDTLKHYIYKGQIMKEIKEALNIPQTLKKYIYNDISFTDATRENRIREVEKFESFLNGRVLNSYSELNTKLFREFQEWLIENVEGKNEDGTASPATLNKIVSNLLGSINKYLVANEIISKSQFIDIVVTPIKQTKNDNKIALTEDEIYLLHNYQCETEKDEQIRDLFLLECTTGQRFSDVNKVTNNIIHKDGRTYINLVQDKNKAPIQVDILFEMALEIVQKYDYKLPNISNKLLNERIKIIAQKAGIKGSEELFFDHIDKSKAYTITRERYECVCSHTGRNTFVTMLSLRGWHYHEIGRYTGHKKIETIQHYDKSKVGTKYRVMFEALQKERPELLLKLVTDKVNKETSKEPNNLSTNSLLNDNVKVKPEYYAINSITFDILLDTQFFASKINKAVELQSQVGHLKDGKLCSYDNEIASLISEIEKLSQSSTSDSDVAKQYVKQLSVWKLSDLHDCFRKMIIKCVEIGISRDAIMQFINKALEIGLLDNERFINIKEITTALLDKRNQD</sequence>
<gene>
    <name evidence="4" type="ORF">POZ24_14715</name>
</gene>
<evidence type="ECO:0000256" key="1">
    <source>
        <dbReference type="ARBA" id="ARBA00023125"/>
    </source>
</evidence>
<comment type="caution">
    <text evidence="4">The sequence shown here is derived from an EMBL/GenBank/DDBJ whole genome shotgun (WGS) entry which is preliminary data.</text>
</comment>
<keyword evidence="2" id="KW-0233">DNA recombination</keyword>
<dbReference type="RefSeq" id="WP_196072127.1">
    <property type="nucleotide sequence ID" value="NZ_JADPCT010000006.1"/>
</dbReference>